<dbReference type="RefSeq" id="WP_267927627.1">
    <property type="nucleotide sequence ID" value="NZ_AP024233.1"/>
</dbReference>
<dbReference type="SUPFAM" id="SSF88713">
    <property type="entry name" value="Glycoside hydrolase/deacetylase"/>
    <property type="match status" value="1"/>
</dbReference>
<dbReference type="GO" id="GO:0019213">
    <property type="term" value="F:deacetylase activity"/>
    <property type="evidence" value="ECO:0007669"/>
    <property type="project" value="TreeGrafter"/>
</dbReference>
<evidence type="ECO:0000313" key="7">
    <source>
        <dbReference type="Proteomes" id="UP001063350"/>
    </source>
</evidence>
<organism evidence="6 7">
    <name type="scientific">Desulfolithobacter dissulfuricans</name>
    <dbReference type="NCBI Taxonomy" id="2795293"/>
    <lineage>
        <taxon>Bacteria</taxon>
        <taxon>Pseudomonadati</taxon>
        <taxon>Thermodesulfobacteriota</taxon>
        <taxon>Desulfobulbia</taxon>
        <taxon>Desulfobulbales</taxon>
        <taxon>Desulfobulbaceae</taxon>
        <taxon>Desulfolithobacter</taxon>
    </lineage>
</organism>
<evidence type="ECO:0000256" key="4">
    <source>
        <dbReference type="ARBA" id="ARBA00022842"/>
    </source>
</evidence>
<dbReference type="GO" id="GO:0016787">
    <property type="term" value="F:hydrolase activity"/>
    <property type="evidence" value="ECO:0007669"/>
    <property type="project" value="UniProtKB-KW"/>
</dbReference>
<gene>
    <name evidence="6" type="ORF">GF1_00530</name>
</gene>
<proteinExistence type="predicted"/>
<dbReference type="Pfam" id="PF04794">
    <property type="entry name" value="YdjC"/>
    <property type="match status" value="1"/>
</dbReference>
<dbReference type="InterPro" id="IPR011330">
    <property type="entry name" value="Glyco_hydro/deAcase_b/a-brl"/>
</dbReference>
<evidence type="ECO:0000256" key="3">
    <source>
        <dbReference type="ARBA" id="ARBA00022801"/>
    </source>
</evidence>
<keyword evidence="2" id="KW-0479">Metal-binding</keyword>
<dbReference type="PANTHER" id="PTHR31609:SF1">
    <property type="entry name" value="CARBOHYDRATE DEACETYLASE"/>
    <property type="match status" value="1"/>
</dbReference>
<keyword evidence="4" id="KW-0460">Magnesium</keyword>
<dbReference type="InterPro" id="IPR006879">
    <property type="entry name" value="YdjC-like"/>
</dbReference>
<comment type="cofactor">
    <cofactor evidence="1">
        <name>Mg(2+)</name>
        <dbReference type="ChEBI" id="CHEBI:18420"/>
    </cofactor>
</comment>
<evidence type="ECO:0000256" key="2">
    <source>
        <dbReference type="ARBA" id="ARBA00022723"/>
    </source>
</evidence>
<dbReference type="KEGG" id="ddu:GF1_00530"/>
<keyword evidence="5" id="KW-0119">Carbohydrate metabolism</keyword>
<dbReference type="GO" id="GO:0005975">
    <property type="term" value="P:carbohydrate metabolic process"/>
    <property type="evidence" value="ECO:0007669"/>
    <property type="project" value="InterPro"/>
</dbReference>
<dbReference type="Gene3D" id="3.20.20.370">
    <property type="entry name" value="Glycoside hydrolase/deacetylase"/>
    <property type="match status" value="1"/>
</dbReference>
<evidence type="ECO:0000256" key="5">
    <source>
        <dbReference type="ARBA" id="ARBA00023277"/>
    </source>
</evidence>
<sequence length="258" mass="29217">MNNNDVVKVIINADDLGMDARTNELVFELMAKKKITSATIMANGSACEEAVALHEKFPACSFGVHLNLTSGMPLSGNLASLAPITDSDGRFTGLDSLLYAPKTRILIKGVYNELSLQIKKLLSLGLDISHIDSHQHIHNIPSIFPAVKMLQKKYGIRRIRLSKNLYLPDDHNVMRYLKKKAFNFILKKIDNSLSTDLFTGFDTFYQIGKREMVGCNSVEVMVHLREDFQRWSDYKMLQSSWESDLVFPVKLISYNQIN</sequence>
<keyword evidence="7" id="KW-1185">Reference proteome</keyword>
<reference evidence="6" key="1">
    <citation type="submission" date="2020-12" db="EMBL/GenBank/DDBJ databases">
        <title>Desulfobium dissulfuricans gen. nov., sp. nov., a novel mesophilic, sulfate-reducing bacterium isolated from a deep-sea hydrothermal vent.</title>
        <authorList>
            <person name="Hashimoto Y."/>
            <person name="Tame A."/>
            <person name="Sawayama S."/>
            <person name="Miyazaki J."/>
            <person name="Takai K."/>
            <person name="Nakagawa S."/>
        </authorList>
    </citation>
    <scope>NUCLEOTIDE SEQUENCE</scope>
    <source>
        <strain evidence="6">GF1</strain>
    </source>
</reference>
<dbReference type="PANTHER" id="PTHR31609">
    <property type="entry name" value="YDJC DEACETYLASE FAMILY MEMBER"/>
    <property type="match status" value="1"/>
</dbReference>
<dbReference type="Proteomes" id="UP001063350">
    <property type="component" value="Chromosome"/>
</dbReference>
<evidence type="ECO:0000256" key="1">
    <source>
        <dbReference type="ARBA" id="ARBA00001946"/>
    </source>
</evidence>
<evidence type="ECO:0008006" key="8">
    <source>
        <dbReference type="Google" id="ProtNLM"/>
    </source>
</evidence>
<keyword evidence="3" id="KW-0378">Hydrolase</keyword>
<evidence type="ECO:0000313" key="6">
    <source>
        <dbReference type="EMBL" id="BCO07677.1"/>
    </source>
</evidence>
<dbReference type="GO" id="GO:0046872">
    <property type="term" value="F:metal ion binding"/>
    <property type="evidence" value="ECO:0007669"/>
    <property type="project" value="UniProtKB-KW"/>
</dbReference>
<protein>
    <recommendedName>
        <fullName evidence="8">ChbG/HpnK family deacetylase</fullName>
    </recommendedName>
</protein>
<dbReference type="AlphaFoldDB" id="A0A915XIK2"/>
<dbReference type="EMBL" id="AP024233">
    <property type="protein sequence ID" value="BCO07677.1"/>
    <property type="molecule type" value="Genomic_DNA"/>
</dbReference>
<accession>A0A915XIK2</accession>
<name>A0A915XIK2_9BACT</name>